<dbReference type="Proteomes" id="UP000837857">
    <property type="component" value="Chromosome 7"/>
</dbReference>
<dbReference type="PROSITE" id="PS50011">
    <property type="entry name" value="PROTEIN_KINASE_DOM"/>
    <property type="match status" value="1"/>
</dbReference>
<dbReference type="PRINTS" id="PR00109">
    <property type="entry name" value="TYRKINASE"/>
</dbReference>
<dbReference type="InterPro" id="IPR001245">
    <property type="entry name" value="Ser-Thr/Tyr_kinase_cat_dom"/>
</dbReference>
<protein>
    <recommendedName>
        <fullName evidence="1">non-specific protein-tyrosine kinase</fullName>
        <ecNumber evidence="1">2.7.10.2</ecNumber>
    </recommendedName>
</protein>
<dbReference type="Pfam" id="PF07714">
    <property type="entry name" value="PK_Tyr_Ser-Thr"/>
    <property type="match status" value="1"/>
</dbReference>
<dbReference type="InterPro" id="IPR001452">
    <property type="entry name" value="SH3_domain"/>
</dbReference>
<organism evidence="14 15">
    <name type="scientific">Iphiclides podalirius</name>
    <name type="common">scarce swallowtail</name>
    <dbReference type="NCBI Taxonomy" id="110791"/>
    <lineage>
        <taxon>Eukaryota</taxon>
        <taxon>Metazoa</taxon>
        <taxon>Ecdysozoa</taxon>
        <taxon>Arthropoda</taxon>
        <taxon>Hexapoda</taxon>
        <taxon>Insecta</taxon>
        <taxon>Pterygota</taxon>
        <taxon>Neoptera</taxon>
        <taxon>Endopterygota</taxon>
        <taxon>Lepidoptera</taxon>
        <taxon>Glossata</taxon>
        <taxon>Ditrysia</taxon>
        <taxon>Papilionoidea</taxon>
        <taxon>Papilionidae</taxon>
        <taxon>Papilioninae</taxon>
        <taxon>Iphiclides</taxon>
    </lineage>
</organism>
<evidence type="ECO:0000313" key="14">
    <source>
        <dbReference type="EMBL" id="CAH2073595.1"/>
    </source>
</evidence>
<gene>
    <name evidence="14" type="ORF">IPOD504_LOCUS15707</name>
</gene>
<feature type="region of interest" description="Disordered" evidence="11">
    <location>
        <begin position="675"/>
        <end position="696"/>
    </location>
</feature>
<dbReference type="InterPro" id="IPR050198">
    <property type="entry name" value="Non-receptor_tyrosine_kinases"/>
</dbReference>
<keyword evidence="7" id="KW-0829">Tyrosine-protein kinase</keyword>
<feature type="region of interest" description="Disordered" evidence="11">
    <location>
        <begin position="440"/>
        <end position="501"/>
    </location>
</feature>
<keyword evidence="2 9" id="KW-0728">SH3 domain</keyword>
<dbReference type="Gene3D" id="1.10.510.10">
    <property type="entry name" value="Transferase(Phosphotransferase) domain 1"/>
    <property type="match status" value="1"/>
</dbReference>
<feature type="compositionally biased region" description="Polar residues" evidence="11">
    <location>
        <begin position="606"/>
        <end position="621"/>
    </location>
</feature>
<dbReference type="InterPro" id="IPR036028">
    <property type="entry name" value="SH3-like_dom_sf"/>
</dbReference>
<evidence type="ECO:0000256" key="10">
    <source>
        <dbReference type="PROSITE-ProRule" id="PRU10141"/>
    </source>
</evidence>
<dbReference type="Gene3D" id="3.30.200.20">
    <property type="entry name" value="Phosphorylase Kinase, domain 1"/>
    <property type="match status" value="1"/>
</dbReference>
<dbReference type="PROSITE" id="PS50002">
    <property type="entry name" value="SH3"/>
    <property type="match status" value="1"/>
</dbReference>
<evidence type="ECO:0000256" key="6">
    <source>
        <dbReference type="ARBA" id="ARBA00022840"/>
    </source>
</evidence>
<keyword evidence="3" id="KW-0808">Transferase</keyword>
<evidence type="ECO:0000256" key="5">
    <source>
        <dbReference type="ARBA" id="ARBA00022777"/>
    </source>
</evidence>
<dbReference type="InterPro" id="IPR020635">
    <property type="entry name" value="Tyr_kinase_cat_dom"/>
</dbReference>
<evidence type="ECO:0000259" key="12">
    <source>
        <dbReference type="PROSITE" id="PS50002"/>
    </source>
</evidence>
<evidence type="ECO:0000256" key="3">
    <source>
        <dbReference type="ARBA" id="ARBA00022679"/>
    </source>
</evidence>
<evidence type="ECO:0000313" key="15">
    <source>
        <dbReference type="Proteomes" id="UP000837857"/>
    </source>
</evidence>
<evidence type="ECO:0000256" key="4">
    <source>
        <dbReference type="ARBA" id="ARBA00022741"/>
    </source>
</evidence>
<dbReference type="PANTHER" id="PTHR24418">
    <property type="entry name" value="TYROSINE-PROTEIN KINASE"/>
    <property type="match status" value="1"/>
</dbReference>
<evidence type="ECO:0000256" key="1">
    <source>
        <dbReference type="ARBA" id="ARBA00011903"/>
    </source>
</evidence>
<dbReference type="PROSITE" id="PS00107">
    <property type="entry name" value="PROTEIN_KINASE_ATP"/>
    <property type="match status" value="1"/>
</dbReference>
<dbReference type="Pfam" id="PF00018">
    <property type="entry name" value="SH3_1"/>
    <property type="match status" value="1"/>
</dbReference>
<evidence type="ECO:0000256" key="11">
    <source>
        <dbReference type="SAM" id="MobiDB-lite"/>
    </source>
</evidence>
<accession>A0ABN8J4B2</accession>
<evidence type="ECO:0000259" key="13">
    <source>
        <dbReference type="PROSITE" id="PS50011"/>
    </source>
</evidence>
<dbReference type="EMBL" id="OW152819">
    <property type="protein sequence ID" value="CAH2073595.1"/>
    <property type="molecule type" value="Genomic_DNA"/>
</dbReference>
<feature type="region of interest" description="Disordered" evidence="11">
    <location>
        <begin position="752"/>
        <end position="788"/>
    </location>
</feature>
<dbReference type="CDD" id="cd09539">
    <property type="entry name" value="SAM_TNK-like"/>
    <property type="match status" value="1"/>
</dbReference>
<dbReference type="SUPFAM" id="SSF56112">
    <property type="entry name" value="Protein kinase-like (PK-like)"/>
    <property type="match status" value="1"/>
</dbReference>
<comment type="catalytic activity">
    <reaction evidence="8">
        <text>L-threonyl-[protein] + ATP = O-phospho-L-threonyl-[protein] + ADP + H(+)</text>
        <dbReference type="Rhea" id="RHEA:46608"/>
        <dbReference type="Rhea" id="RHEA-COMP:11060"/>
        <dbReference type="Rhea" id="RHEA-COMP:11605"/>
        <dbReference type="ChEBI" id="CHEBI:15378"/>
        <dbReference type="ChEBI" id="CHEBI:30013"/>
        <dbReference type="ChEBI" id="CHEBI:30616"/>
        <dbReference type="ChEBI" id="CHEBI:61977"/>
        <dbReference type="ChEBI" id="CHEBI:456216"/>
        <dbReference type="EC" id="2.7.11.1"/>
    </reaction>
</comment>
<feature type="non-terminal residue" evidence="14">
    <location>
        <position position="1"/>
    </location>
</feature>
<feature type="domain" description="SH3" evidence="12">
    <location>
        <begin position="376"/>
        <end position="436"/>
    </location>
</feature>
<keyword evidence="5" id="KW-0418">Kinase</keyword>
<evidence type="ECO:0000256" key="2">
    <source>
        <dbReference type="ARBA" id="ARBA00022443"/>
    </source>
</evidence>
<dbReference type="Pfam" id="PF22931">
    <property type="entry name" value="SAM_TNK"/>
    <property type="match status" value="1"/>
</dbReference>
<reference evidence="14" key="1">
    <citation type="submission" date="2022-03" db="EMBL/GenBank/DDBJ databases">
        <authorList>
            <person name="Martin H S."/>
        </authorList>
    </citation>
    <scope>NUCLEOTIDE SEQUENCE</scope>
</reference>
<keyword evidence="15" id="KW-1185">Reference proteome</keyword>
<dbReference type="EC" id="2.7.10.2" evidence="1"/>
<sequence length="929" mass="104444">MDSGTEWLCEILQNVQLEQFYLPIRDQLQITRLAHFDYVHADDLEKIGISKPGVRRLFDAVRKKKLQLWNRKFWNKLFGSSNSVTREKTDLSIRQPPQTETRTTTCIILEKDIVLLNELGNGSFGVVKRGEWRVSDQPNQMVPVAVKVLKADAFSQPGIYDDFRREVEAMHSLKHTNLIKLHGVVFHPLMMVCELANMGALLDYIRAQNGKVSLNYIAKWSSQVAAGMAYLEKSRFLHRDLACRNILLSSLDLVKIGDFGLMRALPDADDCYVMSERRRVPFPWCAPESLRSRQFSHASDVWMFAVALWEMYSFGEEPWMGLNGSEILRLIMREGQRLSAPAACPPDVYMLMMQCWDLNPKERPTFAGIQRYIDTNKFETAISALSYRKQGQMTIEAGDAIILIDKRPELHWWKGQNQRTLEVGLLPSTLVSTAKSKIVQSAKKTQSSSPLKKAAVPPSTSASPTDIASDDGSVALRKRRTIESTQPPTTRTGNSGSKHFNYNKLVNDRAATLGPQRHSREARDAHSKSLNQVREDLLIDLDLPPCTKLNSPNKKPTNDSAVSILDEPIDVPEICAEPDWGQPSIESLPTYSSNSQNYPNLYGTKSLDNLNGPSSSHNSQRLPGHSDPFESGQAWASYQDIPSRPSQEGQRTIYSHSSNRINNESQIYSNNEFLQTGTTDTSQPSNNLSTVSRSSYSNNMPYGTLLNNTNTNTQPHCSDITYSTNETISARLTQMSLDDRISESLNLRSKNTNSEGVYANSNFYNGTPSTSKQRNELPTEPSYGEPLYDNYEAGAAQHQYLLETTDYYTKLSTAEATNESRYEKNIYVPKREEEGKLREFSDAVANSKNYAALKYQNVDYGAYADGYGYGSVAERGAYDVVADSDNVYSEIGVGRDAYATYANACLYDEVYEEVPRPHRPAPPCPSRPK</sequence>
<dbReference type="SUPFAM" id="SSF50044">
    <property type="entry name" value="SH3-domain"/>
    <property type="match status" value="1"/>
</dbReference>
<keyword evidence="4 10" id="KW-0547">Nucleotide-binding</keyword>
<evidence type="ECO:0000256" key="9">
    <source>
        <dbReference type="PROSITE-ProRule" id="PRU00192"/>
    </source>
</evidence>
<dbReference type="PROSITE" id="PS00109">
    <property type="entry name" value="PROTEIN_KINASE_TYR"/>
    <property type="match status" value="1"/>
</dbReference>
<name>A0ABN8J4B2_9NEOP</name>
<feature type="binding site" evidence="10">
    <location>
        <position position="147"/>
    </location>
    <ligand>
        <name>ATP</name>
        <dbReference type="ChEBI" id="CHEBI:30616"/>
    </ligand>
</feature>
<feature type="compositionally biased region" description="Polar residues" evidence="11">
    <location>
        <begin position="483"/>
        <end position="500"/>
    </location>
</feature>
<evidence type="ECO:0000256" key="7">
    <source>
        <dbReference type="ARBA" id="ARBA00023137"/>
    </source>
</evidence>
<evidence type="ECO:0000256" key="8">
    <source>
        <dbReference type="ARBA" id="ARBA00047899"/>
    </source>
</evidence>
<dbReference type="InterPro" id="IPR000719">
    <property type="entry name" value="Prot_kinase_dom"/>
</dbReference>
<proteinExistence type="predicted"/>
<feature type="compositionally biased region" description="Polar residues" evidence="11">
    <location>
        <begin position="584"/>
        <end position="599"/>
    </location>
</feature>
<feature type="compositionally biased region" description="Polar residues" evidence="11">
    <location>
        <begin position="440"/>
        <end position="450"/>
    </location>
</feature>
<dbReference type="InterPro" id="IPR011009">
    <property type="entry name" value="Kinase-like_dom_sf"/>
</dbReference>
<dbReference type="InterPro" id="IPR049587">
    <property type="entry name" value="TNK-like_SAM"/>
</dbReference>
<feature type="compositionally biased region" description="Polar residues" evidence="11">
    <location>
        <begin position="752"/>
        <end position="772"/>
    </location>
</feature>
<feature type="region of interest" description="Disordered" evidence="11">
    <location>
        <begin position="576"/>
        <end position="632"/>
    </location>
</feature>
<dbReference type="SMART" id="SM00219">
    <property type="entry name" value="TyrKc"/>
    <property type="match status" value="1"/>
</dbReference>
<dbReference type="InterPro" id="IPR017441">
    <property type="entry name" value="Protein_kinase_ATP_BS"/>
</dbReference>
<dbReference type="InterPro" id="IPR008266">
    <property type="entry name" value="Tyr_kinase_AS"/>
</dbReference>
<dbReference type="InterPro" id="IPR055175">
    <property type="entry name" value="ACK/TNK-like_SAM"/>
</dbReference>
<feature type="domain" description="Protein kinase" evidence="13">
    <location>
        <begin position="113"/>
        <end position="373"/>
    </location>
</feature>
<keyword evidence="6 10" id="KW-0067">ATP-binding</keyword>